<evidence type="ECO:0000313" key="11">
    <source>
        <dbReference type="Proteomes" id="UP001437256"/>
    </source>
</evidence>
<evidence type="ECO:0000256" key="8">
    <source>
        <dbReference type="RuleBase" id="RU361215"/>
    </source>
</evidence>
<feature type="domain" description="UCH catalytic" evidence="9">
    <location>
        <begin position="11"/>
        <end position="240"/>
    </location>
</feature>
<proteinExistence type="inferred from homology"/>
<comment type="similarity">
    <text evidence="2 7 8">Belongs to the peptidase C12 family.</text>
</comment>
<name>A0ABR2ZLG6_9AGAR</name>
<protein>
    <recommendedName>
        <fullName evidence="8">Ubiquitin carboxyl-terminal hydrolase</fullName>
        <ecNumber evidence="8">3.4.19.12</ecNumber>
    </recommendedName>
</protein>
<dbReference type="SUPFAM" id="SSF54001">
    <property type="entry name" value="Cysteine proteinases"/>
    <property type="match status" value="1"/>
</dbReference>
<keyword evidence="5 8" id="KW-0378">Hydrolase</keyword>
<dbReference type="InterPro" id="IPR001578">
    <property type="entry name" value="Peptidase_C12_UCH"/>
</dbReference>
<comment type="catalytic activity">
    <reaction evidence="1 8">
        <text>Thiol-dependent hydrolysis of ester, thioester, amide, peptide and isopeptide bonds formed by the C-terminal Gly of ubiquitin (a 76-residue protein attached to proteins as an intracellular targeting signal).</text>
        <dbReference type="EC" id="3.4.19.12"/>
    </reaction>
</comment>
<evidence type="ECO:0000256" key="7">
    <source>
        <dbReference type="PROSITE-ProRule" id="PRU01393"/>
    </source>
</evidence>
<evidence type="ECO:0000256" key="2">
    <source>
        <dbReference type="ARBA" id="ARBA00009326"/>
    </source>
</evidence>
<dbReference type="EC" id="3.4.19.12" evidence="8"/>
<dbReference type="InterPro" id="IPR036959">
    <property type="entry name" value="Peptidase_C12_UCH_sf"/>
</dbReference>
<comment type="caution">
    <text evidence="10">The sequence shown here is derived from an EMBL/GenBank/DDBJ whole genome shotgun (WGS) entry which is preliminary data.</text>
</comment>
<dbReference type="PROSITE" id="PS52048">
    <property type="entry name" value="UCH_DOMAIN"/>
    <property type="match status" value="1"/>
</dbReference>
<comment type="caution">
    <text evidence="7">Lacks conserved residue(s) required for the propagation of feature annotation.</text>
</comment>
<evidence type="ECO:0000256" key="1">
    <source>
        <dbReference type="ARBA" id="ARBA00000707"/>
    </source>
</evidence>
<dbReference type="Pfam" id="PF01088">
    <property type="entry name" value="Peptidase_C12"/>
    <property type="match status" value="1"/>
</dbReference>
<evidence type="ECO:0000256" key="4">
    <source>
        <dbReference type="ARBA" id="ARBA00022786"/>
    </source>
</evidence>
<evidence type="ECO:0000259" key="9">
    <source>
        <dbReference type="PROSITE" id="PS52048"/>
    </source>
</evidence>
<keyword evidence="11" id="KW-1185">Reference proteome</keyword>
<dbReference type="EMBL" id="JBBXMP010000116">
    <property type="protein sequence ID" value="KAL0062044.1"/>
    <property type="molecule type" value="Genomic_DNA"/>
</dbReference>
<accession>A0ABR2ZLG6</accession>
<dbReference type="PANTHER" id="PTHR10589:SF17">
    <property type="entry name" value="UBIQUITIN CARBOXYL-TERMINAL HYDROLASE"/>
    <property type="match status" value="1"/>
</dbReference>
<keyword evidence="3 8" id="KW-0645">Protease</keyword>
<dbReference type="PANTHER" id="PTHR10589">
    <property type="entry name" value="UBIQUITIN CARBOXYL-TERMINAL HYDROLASE"/>
    <property type="match status" value="1"/>
</dbReference>
<gene>
    <name evidence="10" type="primary">YUH1_3</name>
    <name evidence="10" type="ORF">AAF712_011122</name>
</gene>
<evidence type="ECO:0000313" key="10">
    <source>
        <dbReference type="EMBL" id="KAL0062044.1"/>
    </source>
</evidence>
<evidence type="ECO:0000256" key="6">
    <source>
        <dbReference type="ARBA" id="ARBA00022807"/>
    </source>
</evidence>
<dbReference type="InterPro" id="IPR038765">
    <property type="entry name" value="Papain-like_cys_pep_sf"/>
</dbReference>
<keyword evidence="6 8" id="KW-0788">Thiol protease</keyword>
<keyword evidence="4 8" id="KW-0833">Ubl conjugation pathway</keyword>
<dbReference type="Proteomes" id="UP001437256">
    <property type="component" value="Unassembled WGS sequence"/>
</dbReference>
<dbReference type="PRINTS" id="PR00707">
    <property type="entry name" value="UBCTHYDRLASE"/>
</dbReference>
<reference evidence="10 11" key="1">
    <citation type="submission" date="2024-05" db="EMBL/GenBank/DDBJ databases">
        <title>A draft genome resource for the thread blight pathogen Marasmius tenuissimus strain MS-2.</title>
        <authorList>
            <person name="Yulfo-Soto G.E."/>
            <person name="Baruah I.K."/>
            <person name="Amoako-Attah I."/>
            <person name="Bukari Y."/>
            <person name="Meinhardt L.W."/>
            <person name="Bailey B.A."/>
            <person name="Cohen S.P."/>
        </authorList>
    </citation>
    <scope>NUCLEOTIDE SEQUENCE [LARGE SCALE GENOMIC DNA]</scope>
    <source>
        <strain evidence="10 11">MS-2</strain>
    </source>
</reference>
<dbReference type="GO" id="GO:0004843">
    <property type="term" value="F:cysteine-type deubiquitinase activity"/>
    <property type="evidence" value="ECO:0007669"/>
    <property type="project" value="UniProtKB-EC"/>
</dbReference>
<sequence length="244" mass="26662">MASTTTGSGLSWIPLESNPEVFNGWAQQAGLDISKDSYNDIYSLDPEMLASIPRPVKAVIVVFPYRERRGTRDAEDARQQEGGNSNLHEKVFWMKQRIRDACGAMAIVHSLANTPVTLTPDSPLSLFYNSARGKAPLERSALFETTPEFATIHSSVTTIGQCNLPDNDEEVEAGYIAFVPYQGDGGEMKIAELDGARAGPVERGTFNEGEDLLDAALRILKEDFIGKSGSIKFNVMYLGKPVAE</sequence>
<evidence type="ECO:0000256" key="5">
    <source>
        <dbReference type="ARBA" id="ARBA00022801"/>
    </source>
</evidence>
<organism evidence="10 11">
    <name type="scientific">Marasmius tenuissimus</name>
    <dbReference type="NCBI Taxonomy" id="585030"/>
    <lineage>
        <taxon>Eukaryota</taxon>
        <taxon>Fungi</taxon>
        <taxon>Dikarya</taxon>
        <taxon>Basidiomycota</taxon>
        <taxon>Agaricomycotina</taxon>
        <taxon>Agaricomycetes</taxon>
        <taxon>Agaricomycetidae</taxon>
        <taxon>Agaricales</taxon>
        <taxon>Marasmiineae</taxon>
        <taxon>Marasmiaceae</taxon>
        <taxon>Marasmius</taxon>
    </lineage>
</organism>
<evidence type="ECO:0000256" key="3">
    <source>
        <dbReference type="ARBA" id="ARBA00022670"/>
    </source>
</evidence>
<dbReference type="Gene3D" id="3.40.532.10">
    <property type="entry name" value="Peptidase C12, ubiquitin carboxyl-terminal hydrolase"/>
    <property type="match status" value="1"/>
</dbReference>